<dbReference type="SMART" id="SM00136">
    <property type="entry name" value="LamNT"/>
    <property type="match status" value="1"/>
</dbReference>
<dbReference type="GO" id="GO:0005201">
    <property type="term" value="F:extracellular matrix structural constituent"/>
    <property type="evidence" value="ECO:0007669"/>
    <property type="project" value="TreeGrafter"/>
</dbReference>
<dbReference type="PROSITE" id="PS51117">
    <property type="entry name" value="LAMININ_NTER"/>
    <property type="match status" value="1"/>
</dbReference>
<dbReference type="Proteomes" id="UP000682892">
    <property type="component" value="Unassembled WGS sequence"/>
</dbReference>
<dbReference type="PANTHER" id="PTHR10574:SF428">
    <property type="entry name" value="LAMININ SUBUNIT ALPHA-1-LIKE PROTEIN"/>
    <property type="match status" value="1"/>
</dbReference>
<accession>Q17L46</accession>
<evidence type="ECO:0000313" key="6">
    <source>
        <dbReference type="Proteomes" id="UP000682892"/>
    </source>
</evidence>
<reference evidence="5" key="2">
    <citation type="journal article" date="2007" name="Science">
        <title>Genome sequence of Aedes aegypti, a major arbovirus vector.</title>
        <authorList>
            <person name="Nene V."/>
            <person name="Wortman J.R."/>
            <person name="Lawson D."/>
            <person name="Haas B."/>
            <person name="Kodira C."/>
            <person name="Tu Z.J."/>
            <person name="Loftus B."/>
            <person name="Xi Z."/>
            <person name="Megy K."/>
            <person name="Grabherr M."/>
            <person name="Ren Q."/>
            <person name="Zdobnov E.M."/>
            <person name="Lobo N.F."/>
            <person name="Campbell K.S."/>
            <person name="Brown S.E."/>
            <person name="Bonaldo M.F."/>
            <person name="Zhu J."/>
            <person name="Sinkins S.P."/>
            <person name="Hogenkamp D.G."/>
            <person name="Amedeo P."/>
            <person name="Arensburger P."/>
            <person name="Atkinson P.W."/>
            <person name="Bidwell S."/>
            <person name="Biedler J."/>
            <person name="Birney E."/>
            <person name="Bruggner R.V."/>
            <person name="Costas J."/>
            <person name="Coy M.R."/>
            <person name="Crabtree J."/>
            <person name="Crawford M."/>
            <person name="Debruyn B."/>
            <person name="Decaprio D."/>
            <person name="Eiglmeier K."/>
            <person name="Eisenstadt E."/>
            <person name="El-Dorry H."/>
            <person name="Gelbart W.M."/>
            <person name="Gomes S.L."/>
            <person name="Hammond M."/>
            <person name="Hannick L.I."/>
            <person name="Hogan J.R."/>
            <person name="Holmes M.H."/>
            <person name="Jaffe D."/>
            <person name="Johnston J.S."/>
            <person name="Kennedy R.C."/>
            <person name="Koo H."/>
            <person name="Kravitz S."/>
            <person name="Kriventseva E.V."/>
            <person name="Kulp D."/>
            <person name="Labutti K."/>
            <person name="Lee E."/>
            <person name="Li S."/>
            <person name="Lovin D.D."/>
            <person name="Mao C."/>
            <person name="Mauceli E."/>
            <person name="Menck C.F."/>
            <person name="Miller J.R."/>
            <person name="Montgomery P."/>
            <person name="Mori A."/>
            <person name="Nascimento A.L."/>
            <person name="Naveira H.F."/>
            <person name="Nusbaum C."/>
            <person name="O'leary S."/>
            <person name="Orvis J."/>
            <person name="Pertea M."/>
            <person name="Quesneville H."/>
            <person name="Reidenbach K.R."/>
            <person name="Rogers Y.H."/>
            <person name="Roth C.W."/>
            <person name="Schneider J.R."/>
            <person name="Schatz M."/>
            <person name="Shumway M."/>
            <person name="Stanke M."/>
            <person name="Stinson E.O."/>
            <person name="Tubio J.M."/>
            <person name="Vanzee J.P."/>
            <person name="Verjovski-Almeida S."/>
            <person name="Werner D."/>
            <person name="White O."/>
            <person name="Wyder S."/>
            <person name="Zeng Q."/>
            <person name="Zhao Q."/>
            <person name="Zhao Y."/>
            <person name="Hill C.A."/>
            <person name="Raikhel A.S."/>
            <person name="Soares M.B."/>
            <person name="Knudson D.L."/>
            <person name="Lee N.H."/>
            <person name="Galagan J."/>
            <person name="Salzberg S.L."/>
            <person name="Paulsen I.T."/>
            <person name="Dimopoulos G."/>
            <person name="Collins F.H."/>
            <person name="Birren B."/>
            <person name="Fraser-Liggett C.M."/>
            <person name="Severson D.W."/>
        </authorList>
    </citation>
    <scope>NUCLEOTIDE SEQUENCE [LARGE SCALE GENOMIC DNA]</scope>
    <source>
        <strain evidence="5">Liverpool</strain>
    </source>
</reference>
<reference evidence="5" key="3">
    <citation type="submission" date="2012-09" db="EMBL/GenBank/DDBJ databases">
        <authorList>
            <consortium name="VectorBase"/>
        </authorList>
    </citation>
    <scope>NUCLEOTIDE SEQUENCE</scope>
    <source>
        <strain evidence="5">Liverpool</strain>
    </source>
</reference>
<dbReference type="GO" id="GO:0007411">
    <property type="term" value="P:axon guidance"/>
    <property type="evidence" value="ECO:0007669"/>
    <property type="project" value="TreeGrafter"/>
</dbReference>
<name>Q17L46_AEDAE</name>
<dbReference type="PANTHER" id="PTHR10574">
    <property type="entry name" value="NETRIN/LAMININ-RELATED"/>
    <property type="match status" value="1"/>
</dbReference>
<evidence type="ECO:0000313" key="5">
    <source>
        <dbReference type="EMBL" id="EAT47380.1"/>
    </source>
</evidence>
<sequence length="147" mass="16539">MMGRKICRAAVQWNLKLLSGLTSSSAVDYDHGFQKPTGLWPSFFNVAMRATISVNATCGQHGKEEYCRLQDPHRSRSSQCGICDGNNPDLEKRHPITNIVDGTNSWWQSPTMHKSSKNDRVTISLDLGQGEKFDEKIDAMVVFVRDH</sequence>
<feature type="signal peptide" evidence="3">
    <location>
        <begin position="1"/>
        <end position="26"/>
    </location>
</feature>
<dbReference type="InterPro" id="IPR008211">
    <property type="entry name" value="Laminin_N"/>
</dbReference>
<keyword evidence="2" id="KW-0424">Laminin EGF-like domain</keyword>
<feature type="domain" description="Laminin N-terminal" evidence="4">
    <location>
        <begin position="35"/>
        <end position="147"/>
    </location>
</feature>
<dbReference type="VEuPathDB" id="VectorBase:AAEL001493"/>
<proteinExistence type="predicted"/>
<dbReference type="GO" id="GO:0009887">
    <property type="term" value="P:animal organ morphogenesis"/>
    <property type="evidence" value="ECO:0007669"/>
    <property type="project" value="TreeGrafter"/>
</dbReference>
<dbReference type="Gene3D" id="2.60.120.260">
    <property type="entry name" value="Galactose-binding domain-like"/>
    <property type="match status" value="1"/>
</dbReference>
<gene>
    <name evidence="5" type="ORF">AaeL_AAEL001493</name>
</gene>
<dbReference type="HOGENOM" id="CLU_140568_0_0_1"/>
<evidence type="ECO:0000256" key="2">
    <source>
        <dbReference type="ARBA" id="ARBA00023292"/>
    </source>
</evidence>
<dbReference type="GO" id="GO:0005604">
    <property type="term" value="C:basement membrane"/>
    <property type="evidence" value="ECO:0007669"/>
    <property type="project" value="TreeGrafter"/>
</dbReference>
<protein>
    <submittedName>
        <fullName evidence="5">AAEL001493-PA</fullName>
    </submittedName>
</protein>
<feature type="chain" id="PRO_5014308077" evidence="3">
    <location>
        <begin position="27"/>
        <end position="147"/>
    </location>
</feature>
<dbReference type="PaxDb" id="7159-AAEL001493-PA"/>
<dbReference type="EMBL" id="CH477219">
    <property type="protein sequence ID" value="EAT47380.1"/>
    <property type="molecule type" value="Genomic_DNA"/>
</dbReference>
<keyword evidence="3" id="KW-0732">Signal</keyword>
<dbReference type="PhylomeDB" id="Q17L46"/>
<reference evidence="5" key="1">
    <citation type="submission" date="2005-10" db="EMBL/GenBank/DDBJ databases">
        <authorList>
            <person name="Loftus B.J."/>
            <person name="Nene V.M."/>
            <person name="Hannick L.I."/>
            <person name="Bidwell S."/>
            <person name="Haas B."/>
            <person name="Amedeo P."/>
            <person name="Orvis J."/>
            <person name="Wortman J.R."/>
            <person name="White O.R."/>
            <person name="Salzberg S."/>
            <person name="Shumway M."/>
            <person name="Koo H."/>
            <person name="Zhao Y."/>
            <person name="Holmes M."/>
            <person name="Miller J."/>
            <person name="Schatz M."/>
            <person name="Pop M."/>
            <person name="Pai G."/>
            <person name="Utterback T."/>
            <person name="Rogers Y.-H."/>
            <person name="Kravitz S."/>
            <person name="Fraser C.M."/>
        </authorList>
    </citation>
    <scope>NUCLEOTIDE SEQUENCE</scope>
    <source>
        <strain evidence="5">Liverpool</strain>
    </source>
</reference>
<keyword evidence="1" id="KW-1015">Disulfide bond</keyword>
<evidence type="ECO:0000256" key="3">
    <source>
        <dbReference type="SAM" id="SignalP"/>
    </source>
</evidence>
<dbReference type="Pfam" id="PF00055">
    <property type="entry name" value="Laminin_N"/>
    <property type="match status" value="1"/>
</dbReference>
<dbReference type="OMA" id="CGVCDSR"/>
<dbReference type="STRING" id="7159.Q17L46"/>
<organism evidence="5 6">
    <name type="scientific">Aedes aegypti</name>
    <name type="common">Yellowfever mosquito</name>
    <name type="synonym">Culex aegypti</name>
    <dbReference type="NCBI Taxonomy" id="7159"/>
    <lineage>
        <taxon>Eukaryota</taxon>
        <taxon>Metazoa</taxon>
        <taxon>Ecdysozoa</taxon>
        <taxon>Arthropoda</taxon>
        <taxon>Hexapoda</taxon>
        <taxon>Insecta</taxon>
        <taxon>Pterygota</taxon>
        <taxon>Neoptera</taxon>
        <taxon>Endopterygota</taxon>
        <taxon>Diptera</taxon>
        <taxon>Nematocera</taxon>
        <taxon>Culicoidea</taxon>
        <taxon>Culicidae</taxon>
        <taxon>Culicinae</taxon>
        <taxon>Aedini</taxon>
        <taxon>Aedes</taxon>
        <taxon>Stegomyia</taxon>
    </lineage>
</organism>
<dbReference type="GO" id="GO:0009888">
    <property type="term" value="P:tissue development"/>
    <property type="evidence" value="ECO:0007669"/>
    <property type="project" value="TreeGrafter"/>
</dbReference>
<evidence type="ECO:0000259" key="4">
    <source>
        <dbReference type="PROSITE" id="PS51117"/>
    </source>
</evidence>
<evidence type="ECO:0000256" key="1">
    <source>
        <dbReference type="ARBA" id="ARBA00023157"/>
    </source>
</evidence>
<dbReference type="AlphaFoldDB" id="Q17L46"/>
<dbReference type="eggNOG" id="KOG1836">
    <property type="taxonomic scope" value="Eukaryota"/>
</dbReference>
<dbReference type="InterPro" id="IPR050440">
    <property type="entry name" value="Laminin/Netrin_ECM"/>
</dbReference>